<feature type="compositionally biased region" description="Polar residues" evidence="6">
    <location>
        <begin position="467"/>
        <end position="478"/>
    </location>
</feature>
<evidence type="ECO:0000256" key="5">
    <source>
        <dbReference type="PROSITE-ProRule" id="PRU00042"/>
    </source>
</evidence>
<gene>
    <name evidence="8" type="ORF">DILT_LOCUS14870</name>
</gene>
<feature type="compositionally biased region" description="Polar residues" evidence="6">
    <location>
        <begin position="49"/>
        <end position="61"/>
    </location>
</feature>
<evidence type="ECO:0000256" key="4">
    <source>
        <dbReference type="ARBA" id="ARBA00022833"/>
    </source>
</evidence>
<evidence type="ECO:0000256" key="3">
    <source>
        <dbReference type="ARBA" id="ARBA00022771"/>
    </source>
</evidence>
<evidence type="ECO:0000256" key="1">
    <source>
        <dbReference type="ARBA" id="ARBA00022723"/>
    </source>
</evidence>
<feature type="region of interest" description="Disordered" evidence="6">
    <location>
        <begin position="547"/>
        <end position="570"/>
    </location>
</feature>
<accession>A0A3P7MUT2</accession>
<dbReference type="Gene3D" id="3.30.160.60">
    <property type="entry name" value="Classic Zinc Finger"/>
    <property type="match status" value="1"/>
</dbReference>
<dbReference type="InterPro" id="IPR013087">
    <property type="entry name" value="Znf_C2H2_type"/>
</dbReference>
<protein>
    <recommendedName>
        <fullName evidence="7">C2H2-type domain-containing protein</fullName>
    </recommendedName>
</protein>
<keyword evidence="2" id="KW-0677">Repeat</keyword>
<evidence type="ECO:0000256" key="6">
    <source>
        <dbReference type="SAM" id="MobiDB-lite"/>
    </source>
</evidence>
<dbReference type="SMART" id="SM00355">
    <property type="entry name" value="ZnF_C2H2"/>
    <property type="match status" value="2"/>
</dbReference>
<dbReference type="Proteomes" id="UP000281553">
    <property type="component" value="Unassembled WGS sequence"/>
</dbReference>
<evidence type="ECO:0000313" key="8">
    <source>
        <dbReference type="EMBL" id="VDN26737.1"/>
    </source>
</evidence>
<sequence>MIPKCEPYLFSQSTITTTSLPVGDALSNEGAKRKFAEKIDEYAVPEVTNVSPSSTETSATVTKKLRSSPTPGERDGSCAVPTTSPSAEYKRWLLPLKCRCERAFEEIEQFLAHTRECSTMLASVMNISPPNPPNPACTVESSQERTLPDNDRVVGGTTADGKAANLAVTDLSRPFKCCHCVKSFKSKALLDQHMHIHYPPKYTCRYCAKKYRWPPVFYHHQRTCKKRPPATTTCPSSINGNPTEALRTSASSGLMAGSHLCAPSRASTQHSQSPTLRFQLPSFPSPTSGMVPLPTLPSVSLPNPLLFYNSTNPSNFLGFPANPNSIGAPNLLESGSAESKMQAPARCTCGTEFDSLPYYLSHIGQCRLFGKIIPPPALSRMTQPQQQQVPKTAVDALTKSVQMQPSPQFTLPPVNPDNAGKLFPFIGLDSLFPAMLQNSLKNLLPPSPTGETGCSNADVRQEESDNSPKSPSTDEPSASTLTNMILTMNAFIQSRKQQLQKGWENDVDMKEQRHANNSPLPDPTASLMMMTMANMFAKIATAAAASAAPPASPSDKPQQEVLPAAAPLPPLLPPTQFCSPADLGFKFFPPKLDLSVGVGGESA</sequence>
<keyword evidence="1" id="KW-0479">Metal-binding</keyword>
<name>A0A3P7MUT2_DIBLA</name>
<keyword evidence="9" id="KW-1185">Reference proteome</keyword>
<feature type="non-terminal residue" evidence="8">
    <location>
        <position position="603"/>
    </location>
</feature>
<dbReference type="EMBL" id="UYRU01076251">
    <property type="protein sequence ID" value="VDN26737.1"/>
    <property type="molecule type" value="Genomic_DNA"/>
</dbReference>
<dbReference type="OrthoDB" id="8823111at2759"/>
<dbReference type="InterPro" id="IPR036236">
    <property type="entry name" value="Znf_C2H2_sf"/>
</dbReference>
<feature type="region of interest" description="Disordered" evidence="6">
    <location>
        <begin position="49"/>
        <end position="83"/>
    </location>
</feature>
<reference evidence="8 9" key="1">
    <citation type="submission" date="2018-11" db="EMBL/GenBank/DDBJ databases">
        <authorList>
            <consortium name="Pathogen Informatics"/>
        </authorList>
    </citation>
    <scope>NUCLEOTIDE SEQUENCE [LARGE SCALE GENOMIC DNA]</scope>
</reference>
<dbReference type="PANTHER" id="PTHR24409">
    <property type="entry name" value="ZINC FINGER PROTEIN 142"/>
    <property type="match status" value="1"/>
</dbReference>
<evidence type="ECO:0000259" key="7">
    <source>
        <dbReference type="PROSITE" id="PS50157"/>
    </source>
</evidence>
<dbReference type="PROSITE" id="PS00028">
    <property type="entry name" value="ZINC_FINGER_C2H2_1"/>
    <property type="match status" value="1"/>
</dbReference>
<dbReference type="GO" id="GO:0000981">
    <property type="term" value="F:DNA-binding transcription factor activity, RNA polymerase II-specific"/>
    <property type="evidence" value="ECO:0007669"/>
    <property type="project" value="TreeGrafter"/>
</dbReference>
<dbReference type="PROSITE" id="PS50157">
    <property type="entry name" value="ZINC_FINGER_C2H2_2"/>
    <property type="match status" value="1"/>
</dbReference>
<keyword evidence="3 5" id="KW-0863">Zinc-finger</keyword>
<dbReference type="GO" id="GO:0005634">
    <property type="term" value="C:nucleus"/>
    <property type="evidence" value="ECO:0007669"/>
    <property type="project" value="TreeGrafter"/>
</dbReference>
<dbReference type="GO" id="GO:0000977">
    <property type="term" value="F:RNA polymerase II transcription regulatory region sequence-specific DNA binding"/>
    <property type="evidence" value="ECO:0007669"/>
    <property type="project" value="TreeGrafter"/>
</dbReference>
<organism evidence="8 9">
    <name type="scientific">Dibothriocephalus latus</name>
    <name type="common">Fish tapeworm</name>
    <name type="synonym">Diphyllobothrium latum</name>
    <dbReference type="NCBI Taxonomy" id="60516"/>
    <lineage>
        <taxon>Eukaryota</taxon>
        <taxon>Metazoa</taxon>
        <taxon>Spiralia</taxon>
        <taxon>Lophotrochozoa</taxon>
        <taxon>Platyhelminthes</taxon>
        <taxon>Cestoda</taxon>
        <taxon>Eucestoda</taxon>
        <taxon>Diphyllobothriidea</taxon>
        <taxon>Diphyllobothriidae</taxon>
        <taxon>Dibothriocephalus</taxon>
    </lineage>
</organism>
<feature type="region of interest" description="Disordered" evidence="6">
    <location>
        <begin position="443"/>
        <end position="478"/>
    </location>
</feature>
<dbReference type="SUPFAM" id="SSF57667">
    <property type="entry name" value="beta-beta-alpha zinc fingers"/>
    <property type="match status" value="1"/>
</dbReference>
<dbReference type="GO" id="GO:0008270">
    <property type="term" value="F:zinc ion binding"/>
    <property type="evidence" value="ECO:0007669"/>
    <property type="project" value="UniProtKB-KW"/>
</dbReference>
<dbReference type="PANTHER" id="PTHR24409:SF295">
    <property type="entry name" value="AZ2-RELATED"/>
    <property type="match status" value="1"/>
</dbReference>
<proteinExistence type="predicted"/>
<keyword evidence="4" id="KW-0862">Zinc</keyword>
<evidence type="ECO:0000256" key="2">
    <source>
        <dbReference type="ARBA" id="ARBA00022737"/>
    </source>
</evidence>
<evidence type="ECO:0000313" key="9">
    <source>
        <dbReference type="Proteomes" id="UP000281553"/>
    </source>
</evidence>
<dbReference type="AlphaFoldDB" id="A0A3P7MUT2"/>
<feature type="domain" description="C2H2-type" evidence="7">
    <location>
        <begin position="175"/>
        <end position="202"/>
    </location>
</feature>